<dbReference type="SUPFAM" id="SSF51445">
    <property type="entry name" value="(Trans)glycosidases"/>
    <property type="match status" value="1"/>
</dbReference>
<dbReference type="InterPro" id="IPR017853">
    <property type="entry name" value="GH"/>
</dbReference>
<dbReference type="Proteomes" id="UP000053748">
    <property type="component" value="Unassembled WGS sequence"/>
</dbReference>
<keyword evidence="2" id="KW-1185">Reference proteome</keyword>
<reference evidence="1" key="1">
    <citation type="submission" date="2017-12" db="EMBL/GenBank/DDBJ databases">
        <title>FDA dAtabase for Regulatory Grade micrObial Sequences (FDA-ARGOS): Supporting development and validation of Infectious Disease Dx tests.</title>
        <authorList>
            <person name="Hoffmann M."/>
            <person name="Allard M."/>
            <person name="Evans P."/>
            <person name="Brown E."/>
            <person name="Tallon L.J."/>
            <person name="Sadzewicz L."/>
            <person name="Sengamalay N."/>
            <person name="Ott S."/>
            <person name="Godinez A."/>
            <person name="Nagaraj S."/>
            <person name="Vavikolanu K."/>
            <person name="Aluvathingal J."/>
            <person name="Nadendla S."/>
            <person name="Hobson J."/>
            <person name="Sichtig H."/>
        </authorList>
    </citation>
    <scope>NUCLEOTIDE SEQUENCE [LARGE SCALE GENOMIC DNA]</scope>
    <source>
        <strain evidence="1">FDAARGOS_113</strain>
    </source>
</reference>
<name>A0A2J9VKQ7_VIBMI</name>
<proteinExistence type="predicted"/>
<dbReference type="EMBL" id="LOSJ02000001">
    <property type="protein sequence ID" value="PNM64363.1"/>
    <property type="molecule type" value="Genomic_DNA"/>
</dbReference>
<comment type="caution">
    <text evidence="1">The sequence shown here is derived from an EMBL/GenBank/DDBJ whole genome shotgun (WGS) entry which is preliminary data.</text>
</comment>
<dbReference type="OrthoDB" id="9780891at2"/>
<dbReference type="RefSeq" id="WP_000231849.1">
    <property type="nucleotide sequence ID" value="NZ_CAWMSS010000002.1"/>
</dbReference>
<organism evidence="1 2">
    <name type="scientific">Vibrio mimicus</name>
    <dbReference type="NCBI Taxonomy" id="674"/>
    <lineage>
        <taxon>Bacteria</taxon>
        <taxon>Pseudomonadati</taxon>
        <taxon>Pseudomonadota</taxon>
        <taxon>Gammaproteobacteria</taxon>
        <taxon>Vibrionales</taxon>
        <taxon>Vibrionaceae</taxon>
        <taxon>Vibrio</taxon>
    </lineage>
</organism>
<dbReference type="Pfam" id="PF14871">
    <property type="entry name" value="GHL6"/>
    <property type="match status" value="1"/>
</dbReference>
<dbReference type="InterPro" id="IPR028212">
    <property type="entry name" value="GHL6"/>
</dbReference>
<dbReference type="InterPro" id="IPR029062">
    <property type="entry name" value="Class_I_gatase-like"/>
</dbReference>
<evidence type="ECO:0008006" key="3">
    <source>
        <dbReference type="Google" id="ProtNLM"/>
    </source>
</evidence>
<protein>
    <recommendedName>
        <fullName evidence="3">Beta-galactosidase</fullName>
    </recommendedName>
</protein>
<dbReference type="SUPFAM" id="SSF52317">
    <property type="entry name" value="Class I glutamine amidotransferase-like"/>
    <property type="match status" value="1"/>
</dbReference>
<sequence length="682" mass="77506">MVFQLARRQIHLDFHTSSLIPDVGKQFDAQQFAQMLADSDVDSVTCFARCHHGMIYYPSTKHPEAIHPNLKNRNLLGQQIEACHQVNIKAPVYITIQWDQRLSEAHPEWCMRSQSGQDVVASWSKPGYLEEGFYTFLCVNSPYRQFVLEEVEELLESYDIDGFFFDILYIKPCYCPNCIRLMLESHINLSDELEVKKFSAETLVRFKREVSEKIWSLKPDTTVYYNTSHVHPGYRRFSDYLSHIEVESLPSGGWGYDHFPVVGRYARTLGKPVLGMTGKFHTYWGDFHSLKNPEALQYECFLINALGASVSVGDQMHPDGRLSQAGYQLIHSVFNELKVVQPYCVNTIPVCEIAILNPEECQIDAGSDIFRSLRGATRMLQECGYQFDVIDSQHEFHPYKLIVLVDSYRLTEEVTVKLRDFLSGGGKVLASGASPFDDALSYNGLSELGVIPLSEIPYSPDYVLVSDHEIRATMQLPDEELVMYQGSVKIAVKENADILAYSVAPYFNRSGRYYCSHQHTPSSHQISHPALVATSQCSYFAHPIFTIYSQKAPRWNRNMIKHQCDRLLEQPLIQHNGPASLIVTVNHQPDEKRYIVHLLHYVPESRCSDLLIVDAILPVNKLQLFIALPNITSVRTVRDTGTIVLASLNNDGVAITLDTLRGYQLIVLDYRMKNSVSDGPSD</sequence>
<gene>
    <name evidence="1" type="ORF">AL544_005465</name>
</gene>
<dbReference type="CDD" id="cd03143">
    <property type="entry name" value="A4_beta-galactosidase_middle_domain"/>
    <property type="match status" value="1"/>
</dbReference>
<accession>A0A2J9VKQ7</accession>
<dbReference type="AlphaFoldDB" id="A0A2J9VKQ7"/>
<evidence type="ECO:0000313" key="2">
    <source>
        <dbReference type="Proteomes" id="UP000053748"/>
    </source>
</evidence>
<dbReference type="Gene3D" id="3.40.50.880">
    <property type="match status" value="1"/>
</dbReference>
<dbReference type="Gene3D" id="3.20.20.80">
    <property type="entry name" value="Glycosidases"/>
    <property type="match status" value="1"/>
</dbReference>
<evidence type="ECO:0000313" key="1">
    <source>
        <dbReference type="EMBL" id="PNM64363.1"/>
    </source>
</evidence>